<keyword evidence="4" id="KW-1185">Reference proteome</keyword>
<organism evidence="4 5">
    <name type="scientific">Pyricularia grisea</name>
    <name type="common">Crabgrass-specific blast fungus</name>
    <name type="synonym">Magnaporthe grisea</name>
    <dbReference type="NCBI Taxonomy" id="148305"/>
    <lineage>
        <taxon>Eukaryota</taxon>
        <taxon>Fungi</taxon>
        <taxon>Dikarya</taxon>
        <taxon>Ascomycota</taxon>
        <taxon>Pezizomycotina</taxon>
        <taxon>Sordariomycetes</taxon>
        <taxon>Sordariomycetidae</taxon>
        <taxon>Magnaporthales</taxon>
        <taxon>Pyriculariaceae</taxon>
        <taxon>Pyricularia</taxon>
    </lineage>
</organism>
<dbReference type="Gene3D" id="3.50.50.60">
    <property type="entry name" value="FAD/NAD(P)-binding domain"/>
    <property type="match status" value="1"/>
</dbReference>
<dbReference type="GeneID" id="41957726"/>
<reference evidence="5" key="3">
    <citation type="submission" date="2025-08" db="UniProtKB">
        <authorList>
            <consortium name="RefSeq"/>
        </authorList>
    </citation>
    <scope>IDENTIFICATION</scope>
    <source>
        <strain evidence="5">NI907</strain>
    </source>
</reference>
<dbReference type="InterPro" id="IPR036188">
    <property type="entry name" value="FAD/NAD-bd_sf"/>
</dbReference>
<dbReference type="KEGG" id="pgri:PgNI_02758"/>
<dbReference type="Pfam" id="PF00890">
    <property type="entry name" value="FAD_binding_2"/>
    <property type="match status" value="1"/>
</dbReference>
<dbReference type="InterPro" id="IPR003953">
    <property type="entry name" value="FAD-dep_OxRdtase_2_FAD-bd"/>
</dbReference>
<feature type="domain" description="FAD-dependent oxidoreductase 2 FAD-binding" evidence="3">
    <location>
        <begin position="4"/>
        <end position="37"/>
    </location>
</feature>
<accession>A0A6P8BCU1</accession>
<evidence type="ECO:0000256" key="1">
    <source>
        <dbReference type="ARBA" id="ARBA00022630"/>
    </source>
</evidence>
<keyword evidence="1" id="KW-0285">Flavoprotein</keyword>
<dbReference type="AlphaFoldDB" id="A0A6P8BCU1"/>
<dbReference type="Gene3D" id="3.30.560.10">
    <property type="entry name" value="Glucose Oxidase, domain 3"/>
    <property type="match status" value="1"/>
</dbReference>
<evidence type="ECO:0000259" key="3">
    <source>
        <dbReference type="Pfam" id="PF00890"/>
    </source>
</evidence>
<dbReference type="Proteomes" id="UP000515153">
    <property type="component" value="Unplaced"/>
</dbReference>
<sequence length="64" mass="6567">MGQVVVGGGNAGLAVAARLAQQQKGTVAVVEAGSFYEIGNSNMSEVPAFTSIFASKGVHDWQPM</sequence>
<evidence type="ECO:0000313" key="5">
    <source>
        <dbReference type="RefSeq" id="XP_030984992.1"/>
    </source>
</evidence>
<protein>
    <recommendedName>
        <fullName evidence="3">FAD-dependent oxidoreductase 2 FAD-binding domain-containing protein</fullName>
    </recommendedName>
</protein>
<reference evidence="5" key="2">
    <citation type="submission" date="2019-10" db="EMBL/GenBank/DDBJ databases">
        <authorList>
            <consortium name="NCBI Genome Project"/>
        </authorList>
    </citation>
    <scope>NUCLEOTIDE SEQUENCE</scope>
    <source>
        <strain evidence="5">NI907</strain>
    </source>
</reference>
<proteinExistence type="predicted"/>
<keyword evidence="2" id="KW-0560">Oxidoreductase</keyword>
<dbReference type="RefSeq" id="XP_030984992.1">
    <property type="nucleotide sequence ID" value="XM_031122815.1"/>
</dbReference>
<name>A0A6P8BCU1_PYRGI</name>
<evidence type="ECO:0000313" key="4">
    <source>
        <dbReference type="Proteomes" id="UP000515153"/>
    </source>
</evidence>
<gene>
    <name evidence="5" type="ORF">PgNI_02758</name>
</gene>
<dbReference type="SUPFAM" id="SSF51905">
    <property type="entry name" value="FAD/NAD(P)-binding domain"/>
    <property type="match status" value="1"/>
</dbReference>
<evidence type="ECO:0000256" key="2">
    <source>
        <dbReference type="ARBA" id="ARBA00023002"/>
    </source>
</evidence>
<reference evidence="5" key="1">
    <citation type="journal article" date="2019" name="Mol. Biol. Evol.">
        <title>Blast fungal genomes show frequent chromosomal changes, gene gains and losses, and effector gene turnover.</title>
        <authorList>
            <person name="Gomez Luciano L.B."/>
            <person name="Jason Tsai I."/>
            <person name="Chuma I."/>
            <person name="Tosa Y."/>
            <person name="Chen Y.H."/>
            <person name="Li J.Y."/>
            <person name="Li M.Y."/>
            <person name="Jade Lu M.Y."/>
            <person name="Nakayashiki H."/>
            <person name="Li W.H."/>
        </authorList>
    </citation>
    <scope>NUCLEOTIDE SEQUENCE</scope>
    <source>
        <strain evidence="5">NI907</strain>
    </source>
</reference>
<dbReference type="GO" id="GO:0016491">
    <property type="term" value="F:oxidoreductase activity"/>
    <property type="evidence" value="ECO:0007669"/>
    <property type="project" value="UniProtKB-KW"/>
</dbReference>